<dbReference type="InterPro" id="IPR051393">
    <property type="entry name" value="ABC_transporter_permease"/>
</dbReference>
<gene>
    <name evidence="9" type="ORF">JT362_01620</name>
</gene>
<feature type="transmembrane region" description="Helical" evidence="7">
    <location>
        <begin position="32"/>
        <end position="50"/>
    </location>
</feature>
<comment type="subcellular location">
    <subcellularLocation>
        <location evidence="1 7">Cell membrane</location>
        <topology evidence="1 7">Multi-pass membrane protein</topology>
    </subcellularLocation>
</comment>
<feature type="transmembrane region" description="Helical" evidence="7">
    <location>
        <begin position="282"/>
        <end position="303"/>
    </location>
</feature>
<sequence length="315" mass="33932">MVTGTFEVVTRPVSRTVPAVRLSGWHRLRRGIVPYAYLAPAVALLVVWTYQPLAQTAYLSFHSWNLVPTSPMAAVGTANYERLLTTGELGEAVWHTVEVIAGMLPFTVAIPVVVALLVRRIRGRAQAVYRALVFAPMLVAPVAGAAVWQWLLDPSAGAVNRVLGTDLNWLNTTSTAQLSLIVITGWHVVGFAVLVVWAGMTGINPDYGDAARVDGATPGQVTRWVTLPLLSPTLAFLGLMTVLLSAQWTFPLIDTLTQGGPVGATTNVYYLLWELGFRSHDAGLAAAAGVLFFVGFIVVAALLTRLADRLTHHDD</sequence>
<dbReference type="SUPFAM" id="SSF161098">
    <property type="entry name" value="MetI-like"/>
    <property type="match status" value="1"/>
</dbReference>
<evidence type="ECO:0000259" key="8">
    <source>
        <dbReference type="PROSITE" id="PS50928"/>
    </source>
</evidence>
<evidence type="ECO:0000313" key="10">
    <source>
        <dbReference type="Proteomes" id="UP001156441"/>
    </source>
</evidence>
<keyword evidence="5 7" id="KW-1133">Transmembrane helix</keyword>
<evidence type="ECO:0000256" key="1">
    <source>
        <dbReference type="ARBA" id="ARBA00004651"/>
    </source>
</evidence>
<organism evidence="9 10">
    <name type="scientific">Actinophytocola gossypii</name>
    <dbReference type="NCBI Taxonomy" id="2812003"/>
    <lineage>
        <taxon>Bacteria</taxon>
        <taxon>Bacillati</taxon>
        <taxon>Actinomycetota</taxon>
        <taxon>Actinomycetes</taxon>
        <taxon>Pseudonocardiales</taxon>
        <taxon>Pseudonocardiaceae</taxon>
    </lineage>
</organism>
<dbReference type="SUPFAM" id="SSF160964">
    <property type="entry name" value="MalF N-terminal region-like"/>
    <property type="match status" value="1"/>
</dbReference>
<reference evidence="9 10" key="1">
    <citation type="submission" date="2021-02" db="EMBL/GenBank/DDBJ databases">
        <title>Actinophytocola xerophila sp. nov., isolated from soil of cotton cropping field.</title>
        <authorList>
            <person name="Huang R."/>
            <person name="Chen X."/>
            <person name="Ge X."/>
            <person name="Liu W."/>
        </authorList>
    </citation>
    <scope>NUCLEOTIDE SEQUENCE [LARGE SCALE GENOMIC DNA]</scope>
    <source>
        <strain evidence="9 10">S1-96</strain>
    </source>
</reference>
<comment type="caution">
    <text evidence="9">The sequence shown here is derived from an EMBL/GenBank/DDBJ whole genome shotgun (WGS) entry which is preliminary data.</text>
</comment>
<evidence type="ECO:0000256" key="4">
    <source>
        <dbReference type="ARBA" id="ARBA00022692"/>
    </source>
</evidence>
<evidence type="ECO:0000313" key="9">
    <source>
        <dbReference type="EMBL" id="MCT2581816.1"/>
    </source>
</evidence>
<comment type="similarity">
    <text evidence="7">Belongs to the binding-protein-dependent transport system permease family.</text>
</comment>
<protein>
    <submittedName>
        <fullName evidence="9">Sugar ABC transporter permease</fullName>
    </submittedName>
</protein>
<keyword evidence="2 7" id="KW-0813">Transport</keyword>
<feature type="transmembrane region" description="Helical" evidence="7">
    <location>
        <begin position="131"/>
        <end position="151"/>
    </location>
</feature>
<dbReference type="InterPro" id="IPR035906">
    <property type="entry name" value="MetI-like_sf"/>
</dbReference>
<evidence type="ECO:0000256" key="5">
    <source>
        <dbReference type="ARBA" id="ARBA00022989"/>
    </source>
</evidence>
<dbReference type="RefSeq" id="WP_260189176.1">
    <property type="nucleotide sequence ID" value="NZ_JAFFZE010000004.1"/>
</dbReference>
<feature type="transmembrane region" description="Helical" evidence="7">
    <location>
        <begin position="99"/>
        <end position="119"/>
    </location>
</feature>
<keyword evidence="10" id="KW-1185">Reference proteome</keyword>
<keyword evidence="3" id="KW-1003">Cell membrane</keyword>
<feature type="transmembrane region" description="Helical" evidence="7">
    <location>
        <begin position="224"/>
        <end position="246"/>
    </location>
</feature>
<evidence type="ECO:0000256" key="7">
    <source>
        <dbReference type="RuleBase" id="RU363032"/>
    </source>
</evidence>
<evidence type="ECO:0000256" key="2">
    <source>
        <dbReference type="ARBA" id="ARBA00022448"/>
    </source>
</evidence>
<accession>A0ABT2J2B9</accession>
<feature type="transmembrane region" description="Helical" evidence="7">
    <location>
        <begin position="178"/>
        <end position="203"/>
    </location>
</feature>
<proteinExistence type="inferred from homology"/>
<keyword evidence="6 7" id="KW-0472">Membrane</keyword>
<dbReference type="PANTHER" id="PTHR30193:SF45">
    <property type="entry name" value="ABC TRANSPORTER PERMEASE PROTEIN"/>
    <property type="match status" value="1"/>
</dbReference>
<dbReference type="CDD" id="cd06261">
    <property type="entry name" value="TM_PBP2"/>
    <property type="match status" value="1"/>
</dbReference>
<name>A0ABT2J2B9_9PSEU</name>
<dbReference type="EMBL" id="JAFFZE010000004">
    <property type="protein sequence ID" value="MCT2581816.1"/>
    <property type="molecule type" value="Genomic_DNA"/>
</dbReference>
<feature type="domain" description="ABC transmembrane type-1" evidence="8">
    <location>
        <begin position="93"/>
        <end position="303"/>
    </location>
</feature>
<dbReference type="InterPro" id="IPR000515">
    <property type="entry name" value="MetI-like"/>
</dbReference>
<dbReference type="Pfam" id="PF00528">
    <property type="entry name" value="BPD_transp_1"/>
    <property type="match status" value="1"/>
</dbReference>
<dbReference type="PROSITE" id="PS50928">
    <property type="entry name" value="ABC_TM1"/>
    <property type="match status" value="1"/>
</dbReference>
<evidence type="ECO:0000256" key="6">
    <source>
        <dbReference type="ARBA" id="ARBA00023136"/>
    </source>
</evidence>
<dbReference type="Proteomes" id="UP001156441">
    <property type="component" value="Unassembled WGS sequence"/>
</dbReference>
<dbReference type="PANTHER" id="PTHR30193">
    <property type="entry name" value="ABC TRANSPORTER PERMEASE PROTEIN"/>
    <property type="match status" value="1"/>
</dbReference>
<dbReference type="Gene3D" id="1.10.3720.10">
    <property type="entry name" value="MetI-like"/>
    <property type="match status" value="1"/>
</dbReference>
<keyword evidence="4 7" id="KW-0812">Transmembrane</keyword>
<evidence type="ECO:0000256" key="3">
    <source>
        <dbReference type="ARBA" id="ARBA00022475"/>
    </source>
</evidence>